<accession>A0ACC0TD71</accession>
<keyword evidence="2" id="KW-1185">Reference proteome</keyword>
<reference evidence="1 2" key="1">
    <citation type="journal article" date="2006" name="Science">
        <title>The genome of black cottonwood, Populus trichocarpa (Torr. &amp; Gray).</title>
        <authorList>
            <person name="Tuskan G.A."/>
            <person name="Difazio S."/>
            <person name="Jansson S."/>
            <person name="Bohlmann J."/>
            <person name="Grigoriev I."/>
            <person name="Hellsten U."/>
            <person name="Putnam N."/>
            <person name="Ralph S."/>
            <person name="Rombauts S."/>
            <person name="Salamov A."/>
            <person name="Schein J."/>
            <person name="Sterck L."/>
            <person name="Aerts A."/>
            <person name="Bhalerao R.R."/>
            <person name="Bhalerao R.P."/>
            <person name="Blaudez D."/>
            <person name="Boerjan W."/>
            <person name="Brun A."/>
            <person name="Brunner A."/>
            <person name="Busov V."/>
            <person name="Campbell M."/>
            <person name="Carlson J."/>
            <person name="Chalot M."/>
            <person name="Chapman J."/>
            <person name="Chen G.L."/>
            <person name="Cooper D."/>
            <person name="Coutinho P.M."/>
            <person name="Couturier J."/>
            <person name="Covert S."/>
            <person name="Cronk Q."/>
            <person name="Cunningham R."/>
            <person name="Davis J."/>
            <person name="Degroeve S."/>
            <person name="Dejardin A."/>
            <person name="Depamphilis C."/>
            <person name="Detter J."/>
            <person name="Dirks B."/>
            <person name="Dubchak I."/>
            <person name="Duplessis S."/>
            <person name="Ehlting J."/>
            <person name="Ellis B."/>
            <person name="Gendler K."/>
            <person name="Goodstein D."/>
            <person name="Gribskov M."/>
            <person name="Grimwood J."/>
            <person name="Groover A."/>
            <person name="Gunter L."/>
            <person name="Hamberger B."/>
            <person name="Heinze B."/>
            <person name="Helariutta Y."/>
            <person name="Henrissat B."/>
            <person name="Holligan D."/>
            <person name="Holt R."/>
            <person name="Huang W."/>
            <person name="Islam-Faridi N."/>
            <person name="Jones S."/>
            <person name="Jones-Rhoades M."/>
            <person name="Jorgensen R."/>
            <person name="Joshi C."/>
            <person name="Kangasjarvi J."/>
            <person name="Karlsson J."/>
            <person name="Kelleher C."/>
            <person name="Kirkpatrick R."/>
            <person name="Kirst M."/>
            <person name="Kohler A."/>
            <person name="Kalluri U."/>
            <person name="Larimer F."/>
            <person name="Leebens-Mack J."/>
            <person name="Leple J.C."/>
            <person name="Locascio P."/>
            <person name="Lou Y."/>
            <person name="Lucas S."/>
            <person name="Martin F."/>
            <person name="Montanini B."/>
            <person name="Napoli C."/>
            <person name="Nelson D.R."/>
            <person name="Nelson C."/>
            <person name="Nieminen K."/>
            <person name="Nilsson O."/>
            <person name="Pereda V."/>
            <person name="Peter G."/>
            <person name="Philippe R."/>
            <person name="Pilate G."/>
            <person name="Poliakov A."/>
            <person name="Razumovskaya J."/>
            <person name="Richardson P."/>
            <person name="Rinaldi C."/>
            <person name="Ritland K."/>
            <person name="Rouze P."/>
            <person name="Ryaboy D."/>
            <person name="Schmutz J."/>
            <person name="Schrader J."/>
            <person name="Segerman B."/>
            <person name="Shin H."/>
            <person name="Siddiqui A."/>
            <person name="Sterky F."/>
            <person name="Terry A."/>
            <person name="Tsai C.J."/>
            <person name="Uberbacher E."/>
            <person name="Unneberg P."/>
            <person name="Vahala J."/>
            <person name="Wall K."/>
            <person name="Wessler S."/>
            <person name="Yang G."/>
            <person name="Yin T."/>
            <person name="Douglas C."/>
            <person name="Marra M."/>
            <person name="Sandberg G."/>
            <person name="Van de Peer Y."/>
            <person name="Rokhsar D."/>
        </authorList>
    </citation>
    <scope>NUCLEOTIDE SEQUENCE [LARGE SCALE GENOMIC DNA]</scope>
    <source>
        <strain evidence="2">cv. Nisqually</strain>
    </source>
</reference>
<gene>
    <name evidence="1" type="ORF">POPTR_002G098050v4</name>
</gene>
<name>A0ACC0TD71_POPTR</name>
<dbReference type="EMBL" id="CM009291">
    <property type="protein sequence ID" value="KAI9399474.1"/>
    <property type="molecule type" value="Genomic_DNA"/>
</dbReference>
<protein>
    <submittedName>
        <fullName evidence="1">Uncharacterized protein</fullName>
    </submittedName>
</protein>
<evidence type="ECO:0000313" key="1">
    <source>
        <dbReference type="EMBL" id="KAI9399474.1"/>
    </source>
</evidence>
<dbReference type="Proteomes" id="UP000006729">
    <property type="component" value="Chromosome 2"/>
</dbReference>
<comment type="caution">
    <text evidence="1">The sequence shown here is derived from an EMBL/GenBank/DDBJ whole genome shotgun (WGS) entry which is preliminary data.</text>
</comment>
<organism evidence="1 2">
    <name type="scientific">Populus trichocarpa</name>
    <name type="common">Western balsam poplar</name>
    <name type="synonym">Populus balsamifera subsp. trichocarpa</name>
    <dbReference type="NCBI Taxonomy" id="3694"/>
    <lineage>
        <taxon>Eukaryota</taxon>
        <taxon>Viridiplantae</taxon>
        <taxon>Streptophyta</taxon>
        <taxon>Embryophyta</taxon>
        <taxon>Tracheophyta</taxon>
        <taxon>Spermatophyta</taxon>
        <taxon>Magnoliopsida</taxon>
        <taxon>eudicotyledons</taxon>
        <taxon>Gunneridae</taxon>
        <taxon>Pentapetalae</taxon>
        <taxon>rosids</taxon>
        <taxon>fabids</taxon>
        <taxon>Malpighiales</taxon>
        <taxon>Salicaceae</taxon>
        <taxon>Saliceae</taxon>
        <taxon>Populus</taxon>
    </lineage>
</organism>
<sequence>MADPPKAVAPSNHQSMFCLKLHSCAGKVIVQYSSCYLIGANKAFSYLCSFLKSATDLINIYWSSCSNSPSCKEGISSSSSFLKNGRYLFLSVRILFMARTFKMLSY</sequence>
<proteinExistence type="predicted"/>
<evidence type="ECO:0000313" key="2">
    <source>
        <dbReference type="Proteomes" id="UP000006729"/>
    </source>
</evidence>